<dbReference type="Proteomes" id="UP000606274">
    <property type="component" value="Unassembled WGS sequence"/>
</dbReference>
<gene>
    <name evidence="13" type="ORF">HF521_002576</name>
</gene>
<evidence type="ECO:0000256" key="3">
    <source>
        <dbReference type="ARBA" id="ARBA00009468"/>
    </source>
</evidence>
<keyword evidence="8 11" id="KW-0472">Membrane</keyword>
<evidence type="ECO:0000256" key="8">
    <source>
        <dbReference type="ARBA" id="ARBA00023136"/>
    </source>
</evidence>
<evidence type="ECO:0000256" key="11">
    <source>
        <dbReference type="SAM" id="Phobius"/>
    </source>
</evidence>
<protein>
    <recommendedName>
        <fullName evidence="12">Cytoskeleton-associated protein 2 C-terminal domain-containing protein</fullName>
    </recommendedName>
</protein>
<comment type="similarity">
    <text evidence="3">Belongs to the CKAP2 family.</text>
</comment>
<evidence type="ECO:0000256" key="5">
    <source>
        <dbReference type="ARBA" id="ARBA00022553"/>
    </source>
</evidence>
<dbReference type="InterPro" id="IPR019372">
    <property type="entry name" value="LHFPL"/>
</dbReference>
<dbReference type="GO" id="GO:0007026">
    <property type="term" value="P:negative regulation of microtubule depolymerization"/>
    <property type="evidence" value="ECO:0007669"/>
    <property type="project" value="TreeGrafter"/>
</dbReference>
<feature type="transmembrane region" description="Helical" evidence="11">
    <location>
        <begin position="84"/>
        <end position="105"/>
    </location>
</feature>
<accession>A0A8T0B4X4</accession>
<keyword evidence="14" id="KW-1185">Reference proteome</keyword>
<keyword evidence="6 11" id="KW-0812">Transmembrane</keyword>
<comment type="subcellular location">
    <subcellularLocation>
        <location evidence="2">Cytoplasm</location>
        <location evidence="2">Cytoskeleton</location>
    </subcellularLocation>
    <subcellularLocation>
        <location evidence="1">Membrane</location>
        <topology evidence="1">Multi-pass membrane protein</topology>
    </subcellularLocation>
</comment>
<dbReference type="Pfam" id="PF15297">
    <property type="entry name" value="CKAP2_C"/>
    <property type="match status" value="1"/>
</dbReference>
<feature type="compositionally biased region" description="Acidic residues" evidence="10">
    <location>
        <begin position="639"/>
        <end position="652"/>
    </location>
</feature>
<feature type="domain" description="Cytoskeleton-associated protein 2 C-terminal" evidence="12">
    <location>
        <begin position="623"/>
        <end position="799"/>
    </location>
</feature>
<feature type="compositionally biased region" description="Basic and acidic residues" evidence="10">
    <location>
        <begin position="239"/>
        <end position="250"/>
    </location>
</feature>
<feature type="compositionally biased region" description="Polar residues" evidence="10">
    <location>
        <begin position="334"/>
        <end position="354"/>
    </location>
</feature>
<name>A0A8T0B4X4_SILME</name>
<feature type="transmembrane region" description="Helical" evidence="11">
    <location>
        <begin position="12"/>
        <end position="34"/>
    </location>
</feature>
<feature type="region of interest" description="Disordered" evidence="10">
    <location>
        <begin position="616"/>
        <end position="697"/>
    </location>
</feature>
<evidence type="ECO:0000256" key="9">
    <source>
        <dbReference type="ARBA" id="ARBA00023212"/>
    </source>
</evidence>
<dbReference type="AlphaFoldDB" id="A0A8T0B4X4"/>
<evidence type="ECO:0000313" key="14">
    <source>
        <dbReference type="Proteomes" id="UP000606274"/>
    </source>
</evidence>
<keyword evidence="5" id="KW-0597">Phosphoprotein</keyword>
<evidence type="ECO:0000256" key="2">
    <source>
        <dbReference type="ARBA" id="ARBA00004245"/>
    </source>
</evidence>
<feature type="compositionally biased region" description="Polar residues" evidence="10">
    <location>
        <begin position="214"/>
        <end position="224"/>
    </location>
</feature>
<feature type="compositionally biased region" description="Basic and acidic residues" evidence="10">
    <location>
        <begin position="674"/>
        <end position="683"/>
    </location>
</feature>
<evidence type="ECO:0000256" key="7">
    <source>
        <dbReference type="ARBA" id="ARBA00022989"/>
    </source>
</evidence>
<feature type="compositionally biased region" description="Polar residues" evidence="10">
    <location>
        <begin position="269"/>
        <end position="278"/>
    </location>
</feature>
<evidence type="ECO:0000256" key="1">
    <source>
        <dbReference type="ARBA" id="ARBA00004141"/>
    </source>
</evidence>
<dbReference type="PANTHER" id="PTHR16076:SF8">
    <property type="entry name" value="CYTOSKELETON-ASSOCIATED PROTEIN 2"/>
    <property type="match status" value="1"/>
</dbReference>
<keyword evidence="7 11" id="KW-1133">Transmembrane helix</keyword>
<feature type="region of interest" description="Disordered" evidence="10">
    <location>
        <begin position="193"/>
        <end position="484"/>
    </location>
</feature>
<feature type="region of interest" description="Disordered" evidence="10">
    <location>
        <begin position="522"/>
        <end position="553"/>
    </location>
</feature>
<dbReference type="InterPro" id="IPR029197">
    <property type="entry name" value="CKAP2_C"/>
</dbReference>
<dbReference type="GO" id="GO:0015630">
    <property type="term" value="C:microtubule cytoskeleton"/>
    <property type="evidence" value="ECO:0007669"/>
    <property type="project" value="TreeGrafter"/>
</dbReference>
<evidence type="ECO:0000259" key="12">
    <source>
        <dbReference type="Pfam" id="PF15297"/>
    </source>
</evidence>
<dbReference type="EMBL" id="JABFDY010000011">
    <property type="protein sequence ID" value="KAF7701411.1"/>
    <property type="molecule type" value="Genomic_DNA"/>
</dbReference>
<evidence type="ECO:0000256" key="6">
    <source>
        <dbReference type="ARBA" id="ARBA00022692"/>
    </source>
</evidence>
<dbReference type="PANTHER" id="PTHR16076">
    <property type="entry name" value="CYTOSKELETON ASSOCIATED PROTEIN 2-RELATED"/>
    <property type="match status" value="1"/>
</dbReference>
<evidence type="ECO:0000313" key="13">
    <source>
        <dbReference type="EMBL" id="KAF7701411.1"/>
    </source>
</evidence>
<keyword evidence="4" id="KW-0963">Cytoplasm</keyword>
<dbReference type="Gene3D" id="1.20.140.150">
    <property type="match status" value="1"/>
</dbReference>
<evidence type="ECO:0000256" key="4">
    <source>
        <dbReference type="ARBA" id="ARBA00022490"/>
    </source>
</evidence>
<organism evidence="13 14">
    <name type="scientific">Silurus meridionalis</name>
    <name type="common">Southern catfish</name>
    <name type="synonym">Silurus soldatovi meridionalis</name>
    <dbReference type="NCBI Taxonomy" id="175797"/>
    <lineage>
        <taxon>Eukaryota</taxon>
        <taxon>Metazoa</taxon>
        <taxon>Chordata</taxon>
        <taxon>Craniata</taxon>
        <taxon>Vertebrata</taxon>
        <taxon>Euteleostomi</taxon>
        <taxon>Actinopterygii</taxon>
        <taxon>Neopterygii</taxon>
        <taxon>Teleostei</taxon>
        <taxon>Ostariophysi</taxon>
        <taxon>Siluriformes</taxon>
        <taxon>Siluridae</taxon>
        <taxon>Silurus</taxon>
    </lineage>
</organism>
<feature type="compositionally biased region" description="Basic and acidic residues" evidence="10">
    <location>
        <begin position="315"/>
        <end position="332"/>
    </location>
</feature>
<proteinExistence type="inferred from homology"/>
<feature type="compositionally biased region" description="Acidic residues" evidence="10">
    <location>
        <begin position="684"/>
        <end position="693"/>
    </location>
</feature>
<sequence length="814" mass="89043">MGSSLTCVGVVWALMSLLSAVTSCVGFFMPYWLLGSQMGKPVSFGTFRRCSYPVRDEIHGGTVMIEHCGRYASFLSIPSLEWRICTVVTGSGCGLLLLVALTALMGCCVTDIISRTIGRAAGGIQLVGGLLIGSGCALYPLGWDSEEVKQTCSNASDQFNLGSCELGWAFYCTCVGAAVTLLLSSGDHLSEEERVRNGRMDTAVKQSNKENSKPKNTVSRNVTLKQKLMRPVPLQSKNVPKEEPTGDKVRPKTQVKPSNDPNPTRKKTLSQSFRTQQTLRHKKLVLETQKPPSSVPPKPLLPGTYKGRVVQSKIDCSRKPQSEAEKRREEIKPTGQTVFPSKSATVLSASSRAGVQTRVESRTKSGSDGRVNMQKTGPQRPIQSKAPARTATVSTRPPTVSTRPPTVSTKPSTVSTKPPTVSTRPSTKPSTVSTKPPTVSKTTKPSTISRKPVTMSAKPPPVTSFIKKREPSKPAAAASEQKPLKSITSSISQYRVCVESTEERRLKLAEWLASKGKTLKRPAMTEKSAAQTCRPLPSAAQLSGEAEAQPEAVKPIKADQTNVSQSEPAFSNSPSHILNITLDLLDNSDSEPAELEIEMQSLVVNLCERLEAMETPSSCESADMKAGGSVEPEVKVEEETPEYEILEEEELTAVEKEKKEEEDGEEDKNTITLKAEEEKKPLESDEEDEEEEKMDYTPADVLDACVVKYSVKTTPFLQSVKKRMEGEMVPDTSGSRHKSSIKELKFLTPVRRSSRIHRNSSRLPNMLNEHDPCVSSLSELELLDAADSNAYIYRKNPALLQHLPDQRPEPQSSQ</sequence>
<comment type="caution">
    <text evidence="13">The sequence shown here is derived from an EMBL/GenBank/DDBJ whole genome shotgun (WGS) entry which is preliminary data.</text>
</comment>
<dbReference type="Pfam" id="PF10242">
    <property type="entry name" value="L_HMGIC_fpl"/>
    <property type="match status" value="1"/>
</dbReference>
<keyword evidence="9" id="KW-0206">Cytoskeleton</keyword>
<dbReference type="GO" id="GO:0016020">
    <property type="term" value="C:membrane"/>
    <property type="evidence" value="ECO:0007669"/>
    <property type="project" value="UniProtKB-SubCell"/>
</dbReference>
<dbReference type="InterPro" id="IPR026165">
    <property type="entry name" value="CKAP2_fam"/>
</dbReference>
<evidence type="ECO:0000256" key="10">
    <source>
        <dbReference type="SAM" id="MobiDB-lite"/>
    </source>
</evidence>
<feature type="compositionally biased region" description="Low complexity" evidence="10">
    <location>
        <begin position="392"/>
        <end position="447"/>
    </location>
</feature>
<reference evidence="13" key="1">
    <citation type="submission" date="2020-08" db="EMBL/GenBank/DDBJ databases">
        <title>Chromosome-level assembly of Southern catfish (Silurus meridionalis) provides insights into visual adaptation to the nocturnal and benthic lifestyles.</title>
        <authorList>
            <person name="Zhang Y."/>
            <person name="Wang D."/>
            <person name="Peng Z."/>
        </authorList>
    </citation>
    <scope>NUCLEOTIDE SEQUENCE</scope>
    <source>
        <strain evidence="13">SWU-2019-XX</strain>
        <tissue evidence="13">Muscle</tissue>
    </source>
</reference>